<proteinExistence type="predicted"/>
<accession>A0A0J9EN24</accession>
<organism evidence="1">
    <name type="scientific">Ajellomyces dermatitidis (strain ATCC 18188 / CBS 674.68)</name>
    <name type="common">Blastomyces dermatitidis</name>
    <dbReference type="NCBI Taxonomy" id="653446"/>
    <lineage>
        <taxon>Eukaryota</taxon>
        <taxon>Fungi</taxon>
        <taxon>Dikarya</taxon>
        <taxon>Ascomycota</taxon>
        <taxon>Pezizomycotina</taxon>
        <taxon>Eurotiomycetes</taxon>
        <taxon>Eurotiomycetidae</taxon>
        <taxon>Onygenales</taxon>
        <taxon>Ajellomycetaceae</taxon>
        <taxon>Blastomyces</taxon>
    </lineage>
</organism>
<gene>
    <name evidence="1" type="ORF">BDDG_11630</name>
</gene>
<protein>
    <submittedName>
        <fullName evidence="1">Uncharacterized protein</fullName>
    </submittedName>
</protein>
<name>A0A0J9EN24_AJEDA</name>
<dbReference type="AlphaFoldDB" id="A0A0J9EN24"/>
<reference evidence="1" key="1">
    <citation type="submission" date="2010-03" db="EMBL/GenBank/DDBJ databases">
        <title>Annotation of Blastomyces dermatitidis strain ATCC 18188.</title>
        <authorList>
            <consortium name="The Broad Institute Genome Sequencing Platform"/>
            <consortium name="Broad Institute Genome Sequencing Center for Infectious Disease."/>
            <person name="Cuomo C."/>
            <person name="Klein B."/>
            <person name="Sullivan T."/>
            <person name="Heitman J."/>
            <person name="Young S."/>
            <person name="Zeng Q."/>
            <person name="Gargeya S."/>
            <person name="Alvarado L."/>
            <person name="Berlin A.M."/>
            <person name="Chapman S.B."/>
            <person name="Chen Z."/>
            <person name="Freedman E."/>
            <person name="Gellesch M."/>
            <person name="Goldberg J."/>
            <person name="Griggs A."/>
            <person name="Gujja S."/>
            <person name="Heilman E."/>
            <person name="Heiman D."/>
            <person name="Howarth C."/>
            <person name="Mehta T."/>
            <person name="Neiman D."/>
            <person name="Pearson M."/>
            <person name="Roberts A."/>
            <person name="Saif S."/>
            <person name="Shea T."/>
            <person name="Shenoy N."/>
            <person name="Sisk P."/>
            <person name="Stolte C."/>
            <person name="Sykes S."/>
            <person name="White J."/>
            <person name="Yandava C."/>
            <person name="Haas B."/>
            <person name="Nusbaum C."/>
            <person name="Birren B."/>
        </authorList>
    </citation>
    <scope>NUCLEOTIDE SEQUENCE</scope>
    <source>
        <strain evidence="1">ATCC 18188</strain>
    </source>
</reference>
<sequence>MATRLRATSVDPESTNWLALIGARAGCTLRHFCPSPVAWEKRTFLFPPQIQSTSREIAVKSPPSCIHPLAKYPGSRWMEPTGL</sequence>
<dbReference type="Proteomes" id="UP000007802">
    <property type="component" value="Unassembled WGS sequence"/>
</dbReference>
<evidence type="ECO:0000313" key="1">
    <source>
        <dbReference type="EMBL" id="KMW66640.1"/>
    </source>
</evidence>
<dbReference type="EMBL" id="GG749408">
    <property type="protein sequence ID" value="KMW66640.1"/>
    <property type="molecule type" value="Genomic_DNA"/>
</dbReference>